<evidence type="ECO:0000256" key="2">
    <source>
        <dbReference type="ARBA" id="ARBA00022448"/>
    </source>
</evidence>
<keyword evidence="12" id="KW-1185">Reference proteome</keyword>
<evidence type="ECO:0000256" key="8">
    <source>
        <dbReference type="ARBA" id="ARBA00022967"/>
    </source>
</evidence>
<dbReference type="FunFam" id="3.40.50.300:FF:000127">
    <property type="entry name" value="Ribose import ATP-binding protein RbsA"/>
    <property type="match status" value="1"/>
</dbReference>
<dbReference type="InterPro" id="IPR003439">
    <property type="entry name" value="ABC_transporter-like_ATP-bd"/>
</dbReference>
<keyword evidence="5" id="KW-0677">Repeat</keyword>
<evidence type="ECO:0000256" key="5">
    <source>
        <dbReference type="ARBA" id="ARBA00022737"/>
    </source>
</evidence>
<dbReference type="InterPro" id="IPR027417">
    <property type="entry name" value="P-loop_NTPase"/>
</dbReference>
<dbReference type="PATRIC" id="fig|869279.4.peg.1298"/>
<sequence>MEEVLRAEHLSKRFPGVLAVDDVSFSLDRGEILALVGENGAGKSTLSLMLSGIHKPDAGTIFLEGKPVVFNAPVDAIHAGIAIVFQELSLVGSLSVAENIFANRQPAGPGGIIRWDELHRQTSEFLRRFNLHLNPRQLVKQLSMGQQQILEILKAISINPKVLILDEPTSSLTESEANYLFENIRKLQKQGMSFIYITHKLSEVFQIADRVMVMRDGKHVGTRQVSEVTENDLIAMMVGRQITSLYGDAEKSRGEEYFRVEGFTQPGAFEDVSFGVRRGEILGFFGLIGAGRSELARAIIGMYPRQSGRIFLEEQEITIRNPRDAIRHGIAYLTEDRKGDGLFLSMSIRENLIAPSLPSFTTPQGLLDFRRVETFTENLTQAFAIVTPSLTKKVSNLSGGNQQKCLIAMWMGINPRVILFDEPTRGVDVGARAEIYHKLRELAHTGVGIVMISSDLPELIGMCDRIIVMHQGRITGELARGEFSEERIMTFAAGLHSQVSLEVNHG</sequence>
<dbReference type="AlphaFoldDB" id="A0A0P6XQC9"/>
<dbReference type="CDD" id="cd03215">
    <property type="entry name" value="ABC_Carb_Monos_II"/>
    <property type="match status" value="1"/>
</dbReference>
<dbReference type="PROSITE" id="PS50893">
    <property type="entry name" value="ABC_TRANSPORTER_2"/>
    <property type="match status" value="2"/>
</dbReference>
<gene>
    <name evidence="11" type="ORF">SE15_06460</name>
</gene>
<evidence type="ECO:0000256" key="3">
    <source>
        <dbReference type="ARBA" id="ARBA00022475"/>
    </source>
</evidence>
<dbReference type="CDD" id="cd03216">
    <property type="entry name" value="ABC_Carb_Monos_I"/>
    <property type="match status" value="1"/>
</dbReference>
<dbReference type="GO" id="GO:0005524">
    <property type="term" value="F:ATP binding"/>
    <property type="evidence" value="ECO:0007669"/>
    <property type="project" value="UniProtKB-KW"/>
</dbReference>
<dbReference type="Gene3D" id="3.40.50.300">
    <property type="entry name" value="P-loop containing nucleotide triphosphate hydrolases"/>
    <property type="match status" value="2"/>
</dbReference>
<dbReference type="STRING" id="869279.SE15_06460"/>
<dbReference type="OrthoDB" id="9771863at2"/>
<organism evidence="11 12">
    <name type="scientific">Thermanaerothrix daxensis</name>
    <dbReference type="NCBI Taxonomy" id="869279"/>
    <lineage>
        <taxon>Bacteria</taxon>
        <taxon>Bacillati</taxon>
        <taxon>Chloroflexota</taxon>
        <taxon>Anaerolineae</taxon>
        <taxon>Anaerolineales</taxon>
        <taxon>Anaerolineaceae</taxon>
        <taxon>Thermanaerothrix</taxon>
    </lineage>
</organism>
<dbReference type="PANTHER" id="PTHR43790:SF3">
    <property type="entry name" value="D-ALLOSE IMPORT ATP-BINDING PROTEIN ALSA-RELATED"/>
    <property type="match status" value="1"/>
</dbReference>
<comment type="caution">
    <text evidence="11">The sequence shown here is derived from an EMBL/GenBank/DDBJ whole genome shotgun (WGS) entry which is preliminary data.</text>
</comment>
<dbReference type="Pfam" id="PF00005">
    <property type="entry name" value="ABC_tran"/>
    <property type="match status" value="2"/>
</dbReference>
<keyword evidence="3" id="KW-1003">Cell membrane</keyword>
<keyword evidence="6" id="KW-0547">Nucleotide-binding</keyword>
<evidence type="ECO:0000313" key="12">
    <source>
        <dbReference type="Proteomes" id="UP000050544"/>
    </source>
</evidence>
<dbReference type="InterPro" id="IPR003593">
    <property type="entry name" value="AAA+_ATPase"/>
</dbReference>
<feature type="domain" description="ABC transporter" evidence="10">
    <location>
        <begin position="252"/>
        <end position="496"/>
    </location>
</feature>
<keyword evidence="9" id="KW-0472">Membrane</keyword>
<feature type="domain" description="ABC transporter" evidence="10">
    <location>
        <begin position="5"/>
        <end position="241"/>
    </location>
</feature>
<dbReference type="SUPFAM" id="SSF52540">
    <property type="entry name" value="P-loop containing nucleoside triphosphate hydrolases"/>
    <property type="match status" value="2"/>
</dbReference>
<evidence type="ECO:0000256" key="6">
    <source>
        <dbReference type="ARBA" id="ARBA00022741"/>
    </source>
</evidence>
<proteinExistence type="predicted"/>
<reference evidence="11 12" key="1">
    <citation type="submission" date="2015-07" db="EMBL/GenBank/DDBJ databases">
        <title>Whole genome sequence of Thermanaerothrix daxensis DSM 23592.</title>
        <authorList>
            <person name="Hemp J."/>
            <person name="Ward L.M."/>
            <person name="Pace L.A."/>
            <person name="Fischer W.W."/>
        </authorList>
    </citation>
    <scope>NUCLEOTIDE SEQUENCE [LARGE SCALE GENOMIC DNA]</scope>
    <source>
        <strain evidence="11 12">GNS-1</strain>
    </source>
</reference>
<evidence type="ECO:0000259" key="10">
    <source>
        <dbReference type="PROSITE" id="PS50893"/>
    </source>
</evidence>
<name>A0A0P6XQC9_9CHLR</name>
<keyword evidence="8" id="KW-1278">Translocase</keyword>
<keyword evidence="7" id="KW-0067">ATP-binding</keyword>
<dbReference type="RefSeq" id="WP_054521246.1">
    <property type="nucleotide sequence ID" value="NZ_LGKO01000002.1"/>
</dbReference>
<evidence type="ECO:0000256" key="4">
    <source>
        <dbReference type="ARBA" id="ARBA00022597"/>
    </source>
</evidence>
<evidence type="ECO:0000256" key="9">
    <source>
        <dbReference type="ARBA" id="ARBA00023136"/>
    </source>
</evidence>
<dbReference type="PANTHER" id="PTHR43790">
    <property type="entry name" value="CARBOHYDRATE TRANSPORT ATP-BINDING PROTEIN MG119-RELATED"/>
    <property type="match status" value="1"/>
</dbReference>
<accession>A0A0P6XQC9</accession>
<evidence type="ECO:0000256" key="7">
    <source>
        <dbReference type="ARBA" id="ARBA00022840"/>
    </source>
</evidence>
<keyword evidence="2" id="KW-0813">Transport</keyword>
<dbReference type="GO" id="GO:0005886">
    <property type="term" value="C:plasma membrane"/>
    <property type="evidence" value="ECO:0007669"/>
    <property type="project" value="UniProtKB-SubCell"/>
</dbReference>
<comment type="subcellular location">
    <subcellularLocation>
        <location evidence="1">Cell membrane</location>
        <topology evidence="1">Peripheral membrane protein</topology>
    </subcellularLocation>
</comment>
<keyword evidence="4" id="KW-0762">Sugar transport</keyword>
<dbReference type="GO" id="GO:0016887">
    <property type="term" value="F:ATP hydrolysis activity"/>
    <property type="evidence" value="ECO:0007669"/>
    <property type="project" value="InterPro"/>
</dbReference>
<dbReference type="EMBL" id="LGKO01000002">
    <property type="protein sequence ID" value="KPL84677.1"/>
    <property type="molecule type" value="Genomic_DNA"/>
</dbReference>
<evidence type="ECO:0000313" key="11">
    <source>
        <dbReference type="EMBL" id="KPL84677.1"/>
    </source>
</evidence>
<protein>
    <recommendedName>
        <fullName evidence="10">ABC transporter domain-containing protein</fullName>
    </recommendedName>
</protein>
<dbReference type="SMART" id="SM00382">
    <property type="entry name" value="AAA"/>
    <property type="match status" value="2"/>
</dbReference>
<evidence type="ECO:0000256" key="1">
    <source>
        <dbReference type="ARBA" id="ARBA00004202"/>
    </source>
</evidence>
<dbReference type="Proteomes" id="UP000050544">
    <property type="component" value="Unassembled WGS sequence"/>
</dbReference>
<dbReference type="InterPro" id="IPR050107">
    <property type="entry name" value="ABC_carbohydrate_import_ATPase"/>
</dbReference>